<comment type="caution">
    <text evidence="1">The sequence shown here is derived from an EMBL/GenBank/DDBJ whole genome shotgun (WGS) entry which is preliminary data.</text>
</comment>
<accession>A0AAV4C5H6</accession>
<dbReference type="EMBL" id="BLXT01005884">
    <property type="protein sequence ID" value="GFO27143.1"/>
    <property type="molecule type" value="Genomic_DNA"/>
</dbReference>
<reference evidence="1 2" key="1">
    <citation type="journal article" date="2021" name="Elife">
        <title>Chloroplast acquisition without the gene transfer in kleptoplastic sea slugs, Plakobranchus ocellatus.</title>
        <authorList>
            <person name="Maeda T."/>
            <person name="Takahashi S."/>
            <person name="Yoshida T."/>
            <person name="Shimamura S."/>
            <person name="Takaki Y."/>
            <person name="Nagai Y."/>
            <person name="Toyoda A."/>
            <person name="Suzuki Y."/>
            <person name="Arimoto A."/>
            <person name="Ishii H."/>
            <person name="Satoh N."/>
            <person name="Nishiyama T."/>
            <person name="Hasebe M."/>
            <person name="Maruyama T."/>
            <person name="Minagawa J."/>
            <person name="Obokata J."/>
            <person name="Shigenobu S."/>
        </authorList>
    </citation>
    <scope>NUCLEOTIDE SEQUENCE [LARGE SCALE GENOMIC DNA]</scope>
</reference>
<sequence>MPRPQSPITEPALLSATAAKSHQFRTLRLAKLTTSAALREMTAGVFIPWLQQKKPICRHLYGALLALGEGNGPVLNNSHHFQTVTISSP</sequence>
<keyword evidence="2" id="KW-1185">Reference proteome</keyword>
<organism evidence="1 2">
    <name type="scientific">Plakobranchus ocellatus</name>
    <dbReference type="NCBI Taxonomy" id="259542"/>
    <lineage>
        <taxon>Eukaryota</taxon>
        <taxon>Metazoa</taxon>
        <taxon>Spiralia</taxon>
        <taxon>Lophotrochozoa</taxon>
        <taxon>Mollusca</taxon>
        <taxon>Gastropoda</taxon>
        <taxon>Heterobranchia</taxon>
        <taxon>Euthyneura</taxon>
        <taxon>Panpulmonata</taxon>
        <taxon>Sacoglossa</taxon>
        <taxon>Placobranchoidea</taxon>
        <taxon>Plakobranchidae</taxon>
        <taxon>Plakobranchus</taxon>
    </lineage>
</organism>
<gene>
    <name evidence="1" type="ORF">PoB_005364800</name>
</gene>
<dbReference type="AlphaFoldDB" id="A0AAV4C5H6"/>
<dbReference type="Proteomes" id="UP000735302">
    <property type="component" value="Unassembled WGS sequence"/>
</dbReference>
<proteinExistence type="predicted"/>
<evidence type="ECO:0000313" key="1">
    <source>
        <dbReference type="EMBL" id="GFO27143.1"/>
    </source>
</evidence>
<protein>
    <submittedName>
        <fullName evidence="1">Uncharacterized protein</fullName>
    </submittedName>
</protein>
<evidence type="ECO:0000313" key="2">
    <source>
        <dbReference type="Proteomes" id="UP000735302"/>
    </source>
</evidence>
<name>A0AAV4C5H6_9GAST</name>